<dbReference type="InterPro" id="IPR045187">
    <property type="entry name" value="CcO_II"/>
</dbReference>
<keyword evidence="12 14" id="KW-0472">Membrane</keyword>
<evidence type="ECO:0000256" key="3">
    <source>
        <dbReference type="ARBA" id="ARBA00012949"/>
    </source>
</evidence>
<dbReference type="PROSITE" id="PS00078">
    <property type="entry name" value="COX2"/>
    <property type="match status" value="1"/>
</dbReference>
<dbReference type="InterPro" id="IPR011759">
    <property type="entry name" value="Cyt_c_oxidase_su2_TM_dom"/>
</dbReference>
<keyword evidence="10 14" id="KW-1133">Transmembrane helix</keyword>
<feature type="domain" description="Cytochrome oxidase subunit II copper A binding" evidence="15">
    <location>
        <begin position="133"/>
        <end position="251"/>
    </location>
</feature>
<comment type="similarity">
    <text evidence="2">Belongs to the cytochrome c oxidase subunit 2 family.</text>
</comment>
<evidence type="ECO:0000313" key="17">
    <source>
        <dbReference type="EMBL" id="KGA16009.1"/>
    </source>
</evidence>
<organism evidence="17">
    <name type="scientific">freshwater metagenome</name>
    <dbReference type="NCBI Taxonomy" id="449393"/>
    <lineage>
        <taxon>unclassified sequences</taxon>
        <taxon>metagenomes</taxon>
        <taxon>ecological metagenomes</taxon>
    </lineage>
</organism>
<evidence type="ECO:0000256" key="14">
    <source>
        <dbReference type="SAM" id="Phobius"/>
    </source>
</evidence>
<keyword evidence="11" id="KW-0186">Copper</keyword>
<keyword evidence="4" id="KW-0813">Transport</keyword>
<dbReference type="SUPFAM" id="SSF49503">
    <property type="entry name" value="Cupredoxins"/>
    <property type="match status" value="1"/>
</dbReference>
<dbReference type="PROSITE" id="PS50999">
    <property type="entry name" value="COX2_TM"/>
    <property type="match status" value="1"/>
</dbReference>
<dbReference type="InterPro" id="IPR001505">
    <property type="entry name" value="Copper_CuA"/>
</dbReference>
<evidence type="ECO:0000256" key="7">
    <source>
        <dbReference type="ARBA" id="ARBA00022723"/>
    </source>
</evidence>
<dbReference type="PANTHER" id="PTHR22888:SF9">
    <property type="entry name" value="CYTOCHROME C OXIDASE SUBUNIT 2"/>
    <property type="match status" value="1"/>
</dbReference>
<dbReference type="PRINTS" id="PR01166">
    <property type="entry name" value="CYCOXIDASEII"/>
</dbReference>
<dbReference type="GO" id="GO:0016020">
    <property type="term" value="C:membrane"/>
    <property type="evidence" value="ECO:0007669"/>
    <property type="project" value="UniProtKB-SubCell"/>
</dbReference>
<comment type="subcellular location">
    <subcellularLocation>
        <location evidence="1">Membrane</location>
        <topology evidence="1">Multi-pass membrane protein</topology>
    </subcellularLocation>
</comment>
<keyword evidence="8" id="KW-1278">Translocase</keyword>
<evidence type="ECO:0000256" key="2">
    <source>
        <dbReference type="ARBA" id="ARBA00007866"/>
    </source>
</evidence>
<evidence type="ECO:0000256" key="12">
    <source>
        <dbReference type="ARBA" id="ARBA00023136"/>
    </source>
</evidence>
<dbReference type="PROSITE" id="PS51257">
    <property type="entry name" value="PROKAR_LIPOPROTEIN"/>
    <property type="match status" value="1"/>
</dbReference>
<dbReference type="GO" id="GO:0005507">
    <property type="term" value="F:copper ion binding"/>
    <property type="evidence" value="ECO:0007669"/>
    <property type="project" value="InterPro"/>
</dbReference>
<dbReference type="NCBIfam" id="TIGR02866">
    <property type="entry name" value="CoxB"/>
    <property type="match status" value="1"/>
</dbReference>
<reference evidence="17" key="1">
    <citation type="submission" date="2014-06" db="EMBL/GenBank/DDBJ databases">
        <title>Key roles for freshwater Actinobacteria revealed by deep metagenomic sequencing.</title>
        <authorList>
            <person name="Ghai R."/>
            <person name="Mizuno C.M."/>
            <person name="Picazo A."/>
            <person name="Camacho A."/>
            <person name="Rodriguez-Valera F."/>
        </authorList>
    </citation>
    <scope>NUCLEOTIDE SEQUENCE</scope>
</reference>
<keyword evidence="7" id="KW-0479">Metal-binding</keyword>
<evidence type="ECO:0000256" key="6">
    <source>
        <dbReference type="ARBA" id="ARBA00022692"/>
    </source>
</evidence>
<sequence>MKGHSHVKSTVRRKQIRTVSALLLGTVLLSGCSIDNEYGRLGMPEPATEEGNRILSLWQGSWLAALIVGVLVWGLLIWAIVAYRRKEGDGLPEQTRYNVPLEILYTVAPLLMILALFYFTQRDQTILTKVDDSSSHSVNVVGWRWSWAFNYEDEGVYDVGTPGEPPVLWLPVDEKVTFELTSPDVIHSFWIPAFLMKMDVVPGRNNKFAVTPNTEGVFMGKCAELCGVDHSRMLFDVKVVTRAEYDAHIADLKERGQIGKLDSGRSEVAGVS</sequence>
<evidence type="ECO:0000256" key="13">
    <source>
        <dbReference type="ARBA" id="ARBA00031389"/>
    </source>
</evidence>
<evidence type="ECO:0000256" key="4">
    <source>
        <dbReference type="ARBA" id="ARBA00022448"/>
    </source>
</evidence>
<dbReference type="InterPro" id="IPR002429">
    <property type="entry name" value="CcO_II-like_C"/>
</dbReference>
<evidence type="ECO:0000259" key="15">
    <source>
        <dbReference type="PROSITE" id="PS50857"/>
    </source>
</evidence>
<evidence type="ECO:0000256" key="5">
    <source>
        <dbReference type="ARBA" id="ARBA00022660"/>
    </source>
</evidence>
<keyword evidence="5" id="KW-0679">Respiratory chain</keyword>
<gene>
    <name evidence="17" type="ORF">GM51_13560</name>
</gene>
<feature type="transmembrane region" description="Helical" evidence="14">
    <location>
        <begin position="57"/>
        <end position="83"/>
    </location>
</feature>
<accession>A0A094Q1W4</accession>
<protein>
    <recommendedName>
        <fullName evidence="3">cytochrome-c oxidase</fullName>
        <ecNumber evidence="3">7.1.1.9</ecNumber>
    </recommendedName>
    <alternativeName>
        <fullName evidence="13">Cytochrome c oxidase polypeptide II</fullName>
    </alternativeName>
</protein>
<dbReference type="SUPFAM" id="SSF81464">
    <property type="entry name" value="Cytochrome c oxidase subunit II-like, transmembrane region"/>
    <property type="match status" value="1"/>
</dbReference>
<evidence type="ECO:0000259" key="16">
    <source>
        <dbReference type="PROSITE" id="PS50999"/>
    </source>
</evidence>
<evidence type="ECO:0000256" key="8">
    <source>
        <dbReference type="ARBA" id="ARBA00022967"/>
    </source>
</evidence>
<keyword evidence="9" id="KW-0249">Electron transport</keyword>
<dbReference type="InterPro" id="IPR008972">
    <property type="entry name" value="Cupredoxin"/>
</dbReference>
<proteinExistence type="inferred from homology"/>
<dbReference type="Gene3D" id="2.60.40.420">
    <property type="entry name" value="Cupredoxins - blue copper proteins"/>
    <property type="match status" value="1"/>
</dbReference>
<dbReference type="GO" id="GO:0004129">
    <property type="term" value="F:cytochrome-c oxidase activity"/>
    <property type="evidence" value="ECO:0007669"/>
    <property type="project" value="UniProtKB-EC"/>
</dbReference>
<dbReference type="InterPro" id="IPR014222">
    <property type="entry name" value="Cyt_c_oxidase_su2"/>
</dbReference>
<dbReference type="PROSITE" id="PS50857">
    <property type="entry name" value="COX2_CUA"/>
    <property type="match status" value="1"/>
</dbReference>
<dbReference type="GO" id="GO:0016491">
    <property type="term" value="F:oxidoreductase activity"/>
    <property type="evidence" value="ECO:0007669"/>
    <property type="project" value="InterPro"/>
</dbReference>
<dbReference type="InterPro" id="IPR036257">
    <property type="entry name" value="Cyt_c_oxidase_su2_TM_sf"/>
</dbReference>
<evidence type="ECO:0000256" key="1">
    <source>
        <dbReference type="ARBA" id="ARBA00004141"/>
    </source>
</evidence>
<dbReference type="GO" id="GO:0042773">
    <property type="term" value="P:ATP synthesis coupled electron transport"/>
    <property type="evidence" value="ECO:0007669"/>
    <property type="project" value="TreeGrafter"/>
</dbReference>
<evidence type="ECO:0000256" key="9">
    <source>
        <dbReference type="ARBA" id="ARBA00022982"/>
    </source>
</evidence>
<feature type="domain" description="Cytochrome oxidase subunit II transmembrane region profile" evidence="16">
    <location>
        <begin position="35"/>
        <end position="131"/>
    </location>
</feature>
<dbReference type="Pfam" id="PF00116">
    <property type="entry name" value="COX2"/>
    <property type="match status" value="1"/>
</dbReference>
<dbReference type="EC" id="7.1.1.9" evidence="3"/>
<keyword evidence="6 14" id="KW-0812">Transmembrane</keyword>
<evidence type="ECO:0000256" key="10">
    <source>
        <dbReference type="ARBA" id="ARBA00022989"/>
    </source>
</evidence>
<comment type="caution">
    <text evidence="17">The sequence shown here is derived from an EMBL/GenBank/DDBJ whole genome shotgun (WGS) entry which is preliminary data.</text>
</comment>
<dbReference type="AlphaFoldDB" id="A0A094Q1W4"/>
<dbReference type="EMBL" id="JNSL01000096">
    <property type="protein sequence ID" value="KGA16009.1"/>
    <property type="molecule type" value="Genomic_DNA"/>
</dbReference>
<feature type="transmembrane region" description="Helical" evidence="14">
    <location>
        <begin position="103"/>
        <end position="120"/>
    </location>
</feature>
<dbReference type="CDD" id="cd13919">
    <property type="entry name" value="CuRO_HCO_II_like_5"/>
    <property type="match status" value="1"/>
</dbReference>
<name>A0A094Q1W4_9ZZZZ</name>
<dbReference type="PANTHER" id="PTHR22888">
    <property type="entry name" value="CYTOCHROME C OXIDASE, SUBUNIT II"/>
    <property type="match status" value="1"/>
</dbReference>
<evidence type="ECO:0000256" key="11">
    <source>
        <dbReference type="ARBA" id="ARBA00023008"/>
    </source>
</evidence>
<dbReference type="Gene3D" id="1.10.287.90">
    <property type="match status" value="1"/>
</dbReference>